<keyword evidence="1 5" id="KW-0479">Metal-binding</keyword>
<dbReference type="SMART" id="SM00356">
    <property type="entry name" value="ZnF_C3H1"/>
    <property type="match status" value="2"/>
</dbReference>
<feature type="compositionally biased region" description="Pro residues" evidence="6">
    <location>
        <begin position="1"/>
        <end position="13"/>
    </location>
</feature>
<feature type="zinc finger region" description="C3H1-type" evidence="5">
    <location>
        <begin position="414"/>
        <end position="440"/>
    </location>
</feature>
<dbReference type="InterPro" id="IPR036855">
    <property type="entry name" value="Znf_CCCH_sf"/>
</dbReference>
<evidence type="ECO:0000259" key="7">
    <source>
        <dbReference type="PROSITE" id="PS50103"/>
    </source>
</evidence>
<feature type="domain" description="C3H1-type" evidence="7">
    <location>
        <begin position="414"/>
        <end position="440"/>
    </location>
</feature>
<sequence>MMPGMPPPPPPPSLGVGMVKPPPPVPGLLKPPPPPPGALPGPPGVAPPGMLLIPHPGLLPVVAPNAAAAATSPSPAPKAGGNAVPANTTGKQFPWEGTSGIQCKYGRACKNSQCTDTHPTGRGIDEDPNSTICRFGRKCKRQGCFFVHPQGREVDDDPSKGMCRQGVSCKRADCLYSHPEGRVVEGQESRACHICGIAGHLMKDCPKRRGAAALPLVKGQYVTLADFPSDWESKSTEDLTAQLAEELEVFGSLTLAPILIDGHRKAVGAFEEEEAAKAAVDALQSIISIELRDPPMQNVADGKPGSVLIQDFPARWQASDIGALLHGTVKPSSLVSIEMVPGPGEGEGGNGGGARVRMRDFGTAREAAKELQGQKVAGKPLHIVLEDEDGLSHDIDETEEVPRPGKDYPDRKVDGIEMCQDYRMDRCTRGDRCKFSHGEDDSDEKKARLEKERRRREERERDRDRDRDRRDRRRSRSRSRERRRSRSRDRDRDRDRGSKKGKIHVIHIDELRMPNRPDVEPAPTDVELFVDPLPDEDLMDTCLNAFGSTEDIYVLPIPGPRKGYVKFRDHGAACRAVEAGFGSWSESERVLSSQRSKKNEATIATYPDSIIARLVGSRGDAIKKLQEESGAVWIHLRGEDLGHSDYKFSSSQRVHFVAEADDSAVPKLKEALERRLHDIHDNIIQTLKEKGGGRRDRERGREFEDPWMQAAHHPPPPAWWGHPPPHPDPWGAPPPWGPPPPGW</sequence>
<feature type="region of interest" description="Disordered" evidence="6">
    <location>
        <begin position="704"/>
        <end position="743"/>
    </location>
</feature>
<evidence type="ECO:0000313" key="9">
    <source>
        <dbReference type="EMBL" id="CAE7298789.1"/>
    </source>
</evidence>
<feature type="compositionally biased region" description="Pro residues" evidence="6">
    <location>
        <begin position="20"/>
        <end position="46"/>
    </location>
</feature>
<dbReference type="GO" id="GO:0008270">
    <property type="term" value="F:zinc ion binding"/>
    <property type="evidence" value="ECO:0007669"/>
    <property type="project" value="UniProtKB-KW"/>
</dbReference>
<dbReference type="Gene3D" id="4.10.1000.10">
    <property type="entry name" value="Zinc finger, CCCH-type"/>
    <property type="match status" value="1"/>
</dbReference>
<keyword evidence="4" id="KW-0694">RNA-binding</keyword>
<dbReference type="OrthoDB" id="438553at2759"/>
<dbReference type="PROSITE" id="PS50158">
    <property type="entry name" value="ZF_CCHC"/>
    <property type="match status" value="1"/>
</dbReference>
<feature type="compositionally biased region" description="Basic and acidic residues" evidence="6">
    <location>
        <begin position="488"/>
        <end position="498"/>
    </location>
</feature>
<keyword evidence="2 5" id="KW-0863">Zinc-finger</keyword>
<evidence type="ECO:0000256" key="4">
    <source>
        <dbReference type="PROSITE-ProRule" id="PRU00117"/>
    </source>
</evidence>
<feature type="region of interest" description="Disordered" evidence="6">
    <location>
        <begin position="431"/>
        <end position="504"/>
    </location>
</feature>
<feature type="region of interest" description="Disordered" evidence="6">
    <location>
        <begin position="387"/>
        <end position="414"/>
    </location>
</feature>
<gene>
    <name evidence="9" type="primary">NAB2</name>
    <name evidence="9" type="ORF">SPIL2461_LOCUS6745</name>
</gene>
<dbReference type="InterPro" id="IPR000571">
    <property type="entry name" value="Znf_CCCH"/>
</dbReference>
<evidence type="ECO:0000256" key="3">
    <source>
        <dbReference type="ARBA" id="ARBA00022833"/>
    </source>
</evidence>
<evidence type="ECO:0000313" key="10">
    <source>
        <dbReference type="Proteomes" id="UP000649617"/>
    </source>
</evidence>
<evidence type="ECO:0000259" key="8">
    <source>
        <dbReference type="PROSITE" id="PS50158"/>
    </source>
</evidence>
<evidence type="ECO:0000256" key="2">
    <source>
        <dbReference type="ARBA" id="ARBA00022771"/>
    </source>
</evidence>
<dbReference type="Gene3D" id="4.10.1000.40">
    <property type="match status" value="1"/>
</dbReference>
<feature type="compositionally biased region" description="Basic residues" evidence="6">
    <location>
        <begin position="470"/>
        <end position="487"/>
    </location>
</feature>
<dbReference type="Pfam" id="PF14608">
    <property type="entry name" value="zf-CCCH_2"/>
    <property type="match status" value="3"/>
</dbReference>
<dbReference type="GO" id="GO:0003723">
    <property type="term" value="F:RNA binding"/>
    <property type="evidence" value="ECO:0007669"/>
    <property type="project" value="UniProtKB-UniRule"/>
</dbReference>
<feature type="compositionally biased region" description="Pro residues" evidence="6">
    <location>
        <begin position="713"/>
        <end position="743"/>
    </location>
</feature>
<dbReference type="SUPFAM" id="SSF90229">
    <property type="entry name" value="CCCH zinc finger"/>
    <property type="match status" value="1"/>
</dbReference>
<reference evidence="9" key="1">
    <citation type="submission" date="2021-02" db="EMBL/GenBank/DDBJ databases">
        <authorList>
            <person name="Dougan E. K."/>
            <person name="Rhodes N."/>
            <person name="Thang M."/>
            <person name="Chan C."/>
        </authorList>
    </citation>
    <scope>NUCLEOTIDE SEQUENCE</scope>
</reference>
<name>A0A812N2H8_SYMPI</name>
<dbReference type="Proteomes" id="UP000649617">
    <property type="component" value="Unassembled WGS sequence"/>
</dbReference>
<dbReference type="PROSITE" id="PS50084">
    <property type="entry name" value="KH_TYPE_1"/>
    <property type="match status" value="1"/>
</dbReference>
<keyword evidence="10" id="KW-1185">Reference proteome</keyword>
<dbReference type="Pfam" id="PF00098">
    <property type="entry name" value="zf-CCHC"/>
    <property type="match status" value="1"/>
</dbReference>
<proteinExistence type="predicted"/>
<feature type="compositionally biased region" description="Basic and acidic residues" evidence="6">
    <location>
        <begin position="431"/>
        <end position="469"/>
    </location>
</feature>
<feature type="region of interest" description="Disordered" evidence="6">
    <location>
        <begin position="1"/>
        <end position="46"/>
    </location>
</feature>
<dbReference type="SMART" id="SM00343">
    <property type="entry name" value="ZnF_C2HC"/>
    <property type="match status" value="1"/>
</dbReference>
<dbReference type="SUPFAM" id="SSF54791">
    <property type="entry name" value="Eukaryotic type KH-domain (KH-domain type I)"/>
    <property type="match status" value="1"/>
</dbReference>
<dbReference type="EMBL" id="CAJNIZ010010335">
    <property type="protein sequence ID" value="CAE7298789.1"/>
    <property type="molecule type" value="Genomic_DNA"/>
</dbReference>
<protein>
    <submittedName>
        <fullName evidence="9">NAB2 protein</fullName>
    </submittedName>
</protein>
<dbReference type="SUPFAM" id="SSF54928">
    <property type="entry name" value="RNA-binding domain, RBD"/>
    <property type="match status" value="1"/>
</dbReference>
<feature type="compositionally biased region" description="Basic and acidic residues" evidence="6">
    <location>
        <begin position="390"/>
        <end position="414"/>
    </location>
</feature>
<dbReference type="PROSITE" id="PS50103">
    <property type="entry name" value="ZF_C3H1"/>
    <property type="match status" value="1"/>
</dbReference>
<comment type="caution">
    <text evidence="9">The sequence shown here is derived from an EMBL/GenBank/DDBJ whole genome shotgun (WGS) entry which is preliminary data.</text>
</comment>
<feature type="domain" description="CCHC-type" evidence="8">
    <location>
        <begin position="192"/>
        <end position="207"/>
    </location>
</feature>
<dbReference type="InterPro" id="IPR036875">
    <property type="entry name" value="Znf_CCHC_sf"/>
</dbReference>
<organism evidence="9 10">
    <name type="scientific">Symbiodinium pilosum</name>
    <name type="common">Dinoflagellate</name>
    <dbReference type="NCBI Taxonomy" id="2952"/>
    <lineage>
        <taxon>Eukaryota</taxon>
        <taxon>Sar</taxon>
        <taxon>Alveolata</taxon>
        <taxon>Dinophyceae</taxon>
        <taxon>Suessiales</taxon>
        <taxon>Symbiodiniaceae</taxon>
        <taxon>Symbiodinium</taxon>
    </lineage>
</organism>
<dbReference type="InterPro" id="IPR001878">
    <property type="entry name" value="Znf_CCHC"/>
</dbReference>
<dbReference type="InterPro" id="IPR035979">
    <property type="entry name" value="RBD_domain_sf"/>
</dbReference>
<evidence type="ECO:0000256" key="1">
    <source>
        <dbReference type="ARBA" id="ARBA00022723"/>
    </source>
</evidence>
<dbReference type="InterPro" id="IPR036612">
    <property type="entry name" value="KH_dom_type_1_sf"/>
</dbReference>
<keyword evidence="3 5" id="KW-0862">Zinc</keyword>
<evidence type="ECO:0000256" key="5">
    <source>
        <dbReference type="PROSITE-ProRule" id="PRU00723"/>
    </source>
</evidence>
<dbReference type="AlphaFoldDB" id="A0A812N2H8"/>
<dbReference type="SUPFAM" id="SSF57756">
    <property type="entry name" value="Retrovirus zinc finger-like domains"/>
    <property type="match status" value="1"/>
</dbReference>
<evidence type="ECO:0000256" key="6">
    <source>
        <dbReference type="SAM" id="MobiDB-lite"/>
    </source>
</evidence>
<accession>A0A812N2H8</accession>